<keyword evidence="9 11" id="KW-0501">Molybdenum cofactor biosynthesis</keyword>
<dbReference type="AlphaFoldDB" id="A0A1C3E9S0"/>
<feature type="domain" description="MoaB/Mog" evidence="12">
    <location>
        <begin position="186"/>
        <end position="326"/>
    </location>
</feature>
<dbReference type="CDD" id="cd00887">
    <property type="entry name" value="MoeA"/>
    <property type="match status" value="1"/>
</dbReference>
<comment type="catalytic activity">
    <reaction evidence="10">
        <text>adenylyl-molybdopterin + molybdate = Mo-molybdopterin + AMP + H(+)</text>
        <dbReference type="Rhea" id="RHEA:35047"/>
        <dbReference type="ChEBI" id="CHEBI:15378"/>
        <dbReference type="ChEBI" id="CHEBI:36264"/>
        <dbReference type="ChEBI" id="CHEBI:62727"/>
        <dbReference type="ChEBI" id="CHEBI:71302"/>
        <dbReference type="ChEBI" id="CHEBI:456215"/>
        <dbReference type="EC" id="2.10.1.1"/>
    </reaction>
</comment>
<dbReference type="NCBIfam" id="TIGR00177">
    <property type="entry name" value="molyb_syn"/>
    <property type="match status" value="1"/>
</dbReference>
<dbReference type="SUPFAM" id="SSF63867">
    <property type="entry name" value="MoeA C-terminal domain-like"/>
    <property type="match status" value="1"/>
</dbReference>
<dbReference type="EC" id="2.10.1.1" evidence="11"/>
<evidence type="ECO:0000256" key="5">
    <source>
        <dbReference type="ARBA" id="ARBA00022505"/>
    </source>
</evidence>
<keyword evidence="14" id="KW-1185">Reference proteome</keyword>
<dbReference type="InterPro" id="IPR036135">
    <property type="entry name" value="MoeA_linker/N_sf"/>
</dbReference>
<dbReference type="PANTHER" id="PTHR10192:SF5">
    <property type="entry name" value="GEPHYRIN"/>
    <property type="match status" value="1"/>
</dbReference>
<dbReference type="STRING" id="1841610.A6X21_06240"/>
<dbReference type="PANTHER" id="PTHR10192">
    <property type="entry name" value="MOLYBDOPTERIN BIOSYNTHESIS PROTEIN"/>
    <property type="match status" value="1"/>
</dbReference>
<keyword evidence="7 11" id="KW-0479">Metal-binding</keyword>
<dbReference type="Gene3D" id="3.40.980.10">
    <property type="entry name" value="MoaB/Mog-like domain"/>
    <property type="match status" value="1"/>
</dbReference>
<dbReference type="PROSITE" id="PS01079">
    <property type="entry name" value="MOCF_BIOSYNTHESIS_2"/>
    <property type="match status" value="1"/>
</dbReference>
<dbReference type="EMBL" id="LYDR01000116">
    <property type="protein sequence ID" value="ODA29939.1"/>
    <property type="molecule type" value="Genomic_DNA"/>
</dbReference>
<dbReference type="Gene3D" id="2.40.340.10">
    <property type="entry name" value="MoeA, C-terminal, domain IV"/>
    <property type="match status" value="1"/>
</dbReference>
<keyword evidence="6 11" id="KW-0808">Transferase</keyword>
<dbReference type="UniPathway" id="UPA00344"/>
<accession>A0A1C3E9S0</accession>
<dbReference type="InterPro" id="IPR008284">
    <property type="entry name" value="MoCF_biosynth_CS"/>
</dbReference>
<evidence type="ECO:0000256" key="9">
    <source>
        <dbReference type="ARBA" id="ARBA00023150"/>
    </source>
</evidence>
<dbReference type="InterPro" id="IPR005111">
    <property type="entry name" value="MoeA_C_domain_IV"/>
</dbReference>
<dbReference type="SMART" id="SM00852">
    <property type="entry name" value="MoCF_biosynth"/>
    <property type="match status" value="1"/>
</dbReference>
<dbReference type="Gene3D" id="2.170.190.11">
    <property type="entry name" value="Molybdopterin biosynthesis moea protein, domain 3"/>
    <property type="match status" value="1"/>
</dbReference>
<evidence type="ECO:0000256" key="1">
    <source>
        <dbReference type="ARBA" id="ARBA00001946"/>
    </source>
</evidence>
<evidence type="ECO:0000313" key="14">
    <source>
        <dbReference type="Proteomes" id="UP000094828"/>
    </source>
</evidence>
<dbReference type="InterPro" id="IPR036688">
    <property type="entry name" value="MoeA_C_domain_IV_sf"/>
</dbReference>
<dbReference type="InterPro" id="IPR036425">
    <property type="entry name" value="MoaB/Mog-like_dom_sf"/>
</dbReference>
<comment type="caution">
    <text evidence="13">The sequence shown here is derived from an EMBL/GenBank/DDBJ whole genome shotgun (WGS) entry which is preliminary data.</text>
</comment>
<dbReference type="Pfam" id="PF03454">
    <property type="entry name" value="MoeA_C"/>
    <property type="match status" value="1"/>
</dbReference>
<organism evidence="13 14">
    <name type="scientific">Planctopirus hydrillae</name>
    <dbReference type="NCBI Taxonomy" id="1841610"/>
    <lineage>
        <taxon>Bacteria</taxon>
        <taxon>Pseudomonadati</taxon>
        <taxon>Planctomycetota</taxon>
        <taxon>Planctomycetia</taxon>
        <taxon>Planctomycetales</taxon>
        <taxon>Planctomycetaceae</taxon>
        <taxon>Planctopirus</taxon>
    </lineage>
</organism>
<dbReference type="GO" id="GO:0006777">
    <property type="term" value="P:Mo-molybdopterin cofactor biosynthetic process"/>
    <property type="evidence" value="ECO:0007669"/>
    <property type="project" value="UniProtKB-UniRule"/>
</dbReference>
<comment type="similarity">
    <text evidence="4 11">Belongs to the MoeA family.</text>
</comment>
<evidence type="ECO:0000256" key="3">
    <source>
        <dbReference type="ARBA" id="ARBA00005046"/>
    </source>
</evidence>
<dbReference type="RefSeq" id="WP_068848786.1">
    <property type="nucleotide sequence ID" value="NZ_LYDR01000116.1"/>
</dbReference>
<dbReference type="GO" id="GO:0046872">
    <property type="term" value="F:metal ion binding"/>
    <property type="evidence" value="ECO:0007669"/>
    <property type="project" value="UniProtKB-UniRule"/>
</dbReference>
<dbReference type="GO" id="GO:0005829">
    <property type="term" value="C:cytosol"/>
    <property type="evidence" value="ECO:0007669"/>
    <property type="project" value="TreeGrafter"/>
</dbReference>
<dbReference type="SUPFAM" id="SSF63882">
    <property type="entry name" value="MoeA N-terminal region -like"/>
    <property type="match status" value="1"/>
</dbReference>
<dbReference type="Proteomes" id="UP000094828">
    <property type="component" value="Unassembled WGS sequence"/>
</dbReference>
<keyword evidence="8 11" id="KW-0460">Magnesium</keyword>
<evidence type="ECO:0000256" key="6">
    <source>
        <dbReference type="ARBA" id="ARBA00022679"/>
    </source>
</evidence>
<evidence type="ECO:0000256" key="11">
    <source>
        <dbReference type="RuleBase" id="RU365090"/>
    </source>
</evidence>
<dbReference type="NCBIfam" id="NF045515">
    <property type="entry name" value="Glp_gephyrin"/>
    <property type="match status" value="1"/>
</dbReference>
<dbReference type="Pfam" id="PF03453">
    <property type="entry name" value="MoeA_N"/>
    <property type="match status" value="1"/>
</dbReference>
<dbReference type="InterPro" id="IPR038987">
    <property type="entry name" value="MoeA-like"/>
</dbReference>
<evidence type="ECO:0000313" key="13">
    <source>
        <dbReference type="EMBL" id="ODA29939.1"/>
    </source>
</evidence>
<dbReference type="OrthoDB" id="9804758at2"/>
<dbReference type="InterPro" id="IPR001453">
    <property type="entry name" value="MoaB/Mog_dom"/>
</dbReference>
<evidence type="ECO:0000256" key="2">
    <source>
        <dbReference type="ARBA" id="ARBA00002901"/>
    </source>
</evidence>
<evidence type="ECO:0000256" key="10">
    <source>
        <dbReference type="ARBA" id="ARBA00047317"/>
    </source>
</evidence>
<evidence type="ECO:0000259" key="12">
    <source>
        <dbReference type="SMART" id="SM00852"/>
    </source>
</evidence>
<comment type="function">
    <text evidence="2 11">Catalyzes the insertion of molybdate into adenylated molybdopterin with the concomitant release of AMP.</text>
</comment>
<dbReference type="Gene3D" id="3.90.105.10">
    <property type="entry name" value="Molybdopterin biosynthesis moea protein, domain 2"/>
    <property type="match status" value="1"/>
</dbReference>
<dbReference type="InterPro" id="IPR005110">
    <property type="entry name" value="MoeA_linker/N"/>
</dbReference>
<name>A0A1C3E9S0_9PLAN</name>
<dbReference type="FunFam" id="3.40.980.10:FF:000004">
    <property type="entry name" value="Molybdopterin molybdenumtransferase"/>
    <property type="match status" value="1"/>
</dbReference>
<evidence type="ECO:0000256" key="8">
    <source>
        <dbReference type="ARBA" id="ARBA00022842"/>
    </source>
</evidence>
<dbReference type="Pfam" id="PF00994">
    <property type="entry name" value="MoCF_biosynth"/>
    <property type="match status" value="1"/>
</dbReference>
<gene>
    <name evidence="13" type="ORF">A6X21_06240</name>
</gene>
<keyword evidence="5 11" id="KW-0500">Molybdenum</keyword>
<protein>
    <recommendedName>
        <fullName evidence="11">Molybdopterin molybdenumtransferase</fullName>
        <ecNumber evidence="11">2.10.1.1</ecNumber>
    </recommendedName>
</protein>
<comment type="pathway">
    <text evidence="3 11">Cofactor biosynthesis; molybdopterin biosynthesis.</text>
</comment>
<reference evidence="13 14" key="1">
    <citation type="submission" date="2016-05" db="EMBL/GenBank/DDBJ databases">
        <title>Genomic and physiological characterization of Planctopirus sp. isolated from fresh water lake.</title>
        <authorList>
            <person name="Subhash Y."/>
            <person name="Ramana C."/>
        </authorList>
    </citation>
    <scope>NUCLEOTIDE SEQUENCE [LARGE SCALE GENOMIC DNA]</scope>
    <source>
        <strain evidence="13 14">JC280</strain>
    </source>
</reference>
<dbReference type="SUPFAM" id="SSF53218">
    <property type="entry name" value="Molybdenum cofactor biosynthesis proteins"/>
    <property type="match status" value="1"/>
</dbReference>
<evidence type="ECO:0000256" key="4">
    <source>
        <dbReference type="ARBA" id="ARBA00010763"/>
    </source>
</evidence>
<comment type="cofactor">
    <cofactor evidence="1 11">
        <name>Mg(2+)</name>
        <dbReference type="ChEBI" id="CHEBI:18420"/>
    </cofactor>
</comment>
<proteinExistence type="inferred from homology"/>
<dbReference type="GO" id="GO:0061599">
    <property type="term" value="F:molybdopterin molybdotransferase activity"/>
    <property type="evidence" value="ECO:0007669"/>
    <property type="project" value="UniProtKB-UniRule"/>
</dbReference>
<evidence type="ECO:0000256" key="7">
    <source>
        <dbReference type="ARBA" id="ARBA00022723"/>
    </source>
</evidence>
<sequence length="411" mass="43070">MPPLLDIPSALELISTSAHALAEETVPFHEALGRVTSQAILSPEPAPLFDKALMDGYAIRAEDLAQSAGLSTSTPSPSLRVTGLICAGQTPSISLAAGEAIQIMTGAPLPSGTTAVVKIEATTRKEDLVFIHESVPVGANLIRRGAVMQPGQLVLSAGQRLAPQHLAGLAELGIVTIPVKQQPTLAILATGDELVPPSEKPGPGQIRNSNETLLASLARQAGCDVQRLGIASDSLDELTLKIRQGLTADLLLLTGGVSAGMLDLVPQALAAEGVEKIFHKVDIKPGKPIWFGIKRQPKTCLVFGLPGNPVSSLVCFELFVKTALRKLSGINPTIAPAIEALAAVDEKYTSDRPTYHPAVIDSTGSSITARTISWQGSSDLQATLSANGMIYFPANSPPPQQGDTLLAHRWC</sequence>